<feature type="domain" description="N-acetyltransferase" evidence="1">
    <location>
        <begin position="10"/>
        <end position="161"/>
    </location>
</feature>
<dbReference type="Gene3D" id="3.40.630.30">
    <property type="match status" value="1"/>
</dbReference>
<dbReference type="PROSITE" id="PS51186">
    <property type="entry name" value="GNAT"/>
    <property type="match status" value="1"/>
</dbReference>
<evidence type="ECO:0000313" key="2">
    <source>
        <dbReference type="EMBL" id="SVA96496.1"/>
    </source>
</evidence>
<dbReference type="EMBL" id="UINC01023901">
    <property type="protein sequence ID" value="SVA96496.1"/>
    <property type="molecule type" value="Genomic_DNA"/>
</dbReference>
<accession>A0A382A4Q6</accession>
<dbReference type="AlphaFoldDB" id="A0A382A4Q6"/>
<dbReference type="InterPro" id="IPR000182">
    <property type="entry name" value="GNAT_dom"/>
</dbReference>
<dbReference type="GO" id="GO:0016747">
    <property type="term" value="F:acyltransferase activity, transferring groups other than amino-acyl groups"/>
    <property type="evidence" value="ECO:0007669"/>
    <property type="project" value="InterPro"/>
</dbReference>
<dbReference type="Pfam" id="PF00583">
    <property type="entry name" value="Acetyltransf_1"/>
    <property type="match status" value="1"/>
</dbReference>
<dbReference type="SUPFAM" id="SSF55729">
    <property type="entry name" value="Acyl-CoA N-acyltransferases (Nat)"/>
    <property type="match status" value="1"/>
</dbReference>
<dbReference type="InterPro" id="IPR016181">
    <property type="entry name" value="Acyl_CoA_acyltransferase"/>
</dbReference>
<sequence>MNHPKGSPSFHVRHAVEEDADLIVAFNQAMALETEGRALKDQVIRAGVQRIFDEPAHGFYLVAETADETIATLMVTREWSDWRNGQFWWIQSVYVKSDYRRRGVYRDMYLFVKELASSQKDICGFRLYVEKDNLIAQKTYRTLDMEETPYLLFEEELPTNS</sequence>
<dbReference type="CDD" id="cd04301">
    <property type="entry name" value="NAT_SF"/>
    <property type="match status" value="1"/>
</dbReference>
<proteinExistence type="predicted"/>
<protein>
    <recommendedName>
        <fullName evidence="1">N-acetyltransferase domain-containing protein</fullName>
    </recommendedName>
</protein>
<evidence type="ECO:0000259" key="1">
    <source>
        <dbReference type="PROSITE" id="PS51186"/>
    </source>
</evidence>
<name>A0A382A4Q6_9ZZZZ</name>
<reference evidence="2" key="1">
    <citation type="submission" date="2018-05" db="EMBL/GenBank/DDBJ databases">
        <authorList>
            <person name="Lanie J.A."/>
            <person name="Ng W.-L."/>
            <person name="Kazmierczak K.M."/>
            <person name="Andrzejewski T.M."/>
            <person name="Davidsen T.M."/>
            <person name="Wayne K.J."/>
            <person name="Tettelin H."/>
            <person name="Glass J.I."/>
            <person name="Rusch D."/>
            <person name="Podicherti R."/>
            <person name="Tsui H.-C.T."/>
            <person name="Winkler M.E."/>
        </authorList>
    </citation>
    <scope>NUCLEOTIDE SEQUENCE</scope>
</reference>
<gene>
    <name evidence="2" type="ORF">METZ01_LOCUS149350</name>
</gene>
<organism evidence="2">
    <name type="scientific">marine metagenome</name>
    <dbReference type="NCBI Taxonomy" id="408172"/>
    <lineage>
        <taxon>unclassified sequences</taxon>
        <taxon>metagenomes</taxon>
        <taxon>ecological metagenomes</taxon>
    </lineage>
</organism>